<proteinExistence type="predicted"/>
<reference evidence="1 2" key="1">
    <citation type="submission" date="2019-02" db="EMBL/GenBank/DDBJ databases">
        <title>Deep-cultivation of Planctomycetes and their phenomic and genomic characterization uncovers novel biology.</title>
        <authorList>
            <person name="Wiegand S."/>
            <person name="Jogler M."/>
            <person name="Boedeker C."/>
            <person name="Pinto D."/>
            <person name="Vollmers J."/>
            <person name="Rivas-Marin E."/>
            <person name="Kohn T."/>
            <person name="Peeters S.H."/>
            <person name="Heuer A."/>
            <person name="Rast P."/>
            <person name="Oberbeckmann S."/>
            <person name="Bunk B."/>
            <person name="Jeske O."/>
            <person name="Meyerdierks A."/>
            <person name="Storesund J.E."/>
            <person name="Kallscheuer N."/>
            <person name="Luecker S."/>
            <person name="Lage O.M."/>
            <person name="Pohl T."/>
            <person name="Merkel B.J."/>
            <person name="Hornburger P."/>
            <person name="Mueller R.-W."/>
            <person name="Bruemmer F."/>
            <person name="Labrenz M."/>
            <person name="Spormann A.M."/>
            <person name="Op den Camp H."/>
            <person name="Overmann J."/>
            <person name="Amann R."/>
            <person name="Jetten M.S.M."/>
            <person name="Mascher T."/>
            <person name="Medema M.H."/>
            <person name="Devos D.P."/>
            <person name="Kaster A.-K."/>
            <person name="Ovreas L."/>
            <person name="Rohde M."/>
            <person name="Galperin M.Y."/>
            <person name="Jogler C."/>
        </authorList>
    </citation>
    <scope>NUCLEOTIDE SEQUENCE [LARGE SCALE GENOMIC DNA]</scope>
    <source>
        <strain evidence="1 2">Poly30</strain>
    </source>
</reference>
<protein>
    <recommendedName>
        <fullName evidence="3">Preprotein translocase subunit SecB</fullName>
    </recommendedName>
</protein>
<evidence type="ECO:0008006" key="3">
    <source>
        <dbReference type="Google" id="ProtNLM"/>
    </source>
</evidence>
<dbReference type="EMBL" id="CP036434">
    <property type="protein sequence ID" value="QDV05614.1"/>
    <property type="molecule type" value="Genomic_DNA"/>
</dbReference>
<evidence type="ECO:0000313" key="1">
    <source>
        <dbReference type="EMBL" id="QDV05614.1"/>
    </source>
</evidence>
<name>A0A518ENF9_9BACT</name>
<dbReference type="AlphaFoldDB" id="A0A518ENF9"/>
<dbReference type="Gene3D" id="3.10.420.10">
    <property type="entry name" value="SecB-like"/>
    <property type="match status" value="1"/>
</dbReference>
<keyword evidence="2" id="KW-1185">Reference proteome</keyword>
<accession>A0A518ENF9</accession>
<evidence type="ECO:0000313" key="2">
    <source>
        <dbReference type="Proteomes" id="UP000320390"/>
    </source>
</evidence>
<dbReference type="RefSeq" id="WP_145195062.1">
    <property type="nucleotide sequence ID" value="NZ_CP036434.1"/>
</dbReference>
<sequence length="159" mass="17543">MIRFHPPKDLHRAGRVARAFSLQDVVLAQLDARREVAYGDLAPEASSSSPTIKFSDDANGKLSEDGATLAVRVEFTVVGSRDDTLLLSVGGEFELRYSRKVGEAEIEDEDISVFARINGIYNSWPYIREAVSSTFTRLGFPAFTMDSLVISPAKEVEEI</sequence>
<dbReference type="SUPFAM" id="SSF54611">
    <property type="entry name" value="SecB-like"/>
    <property type="match status" value="1"/>
</dbReference>
<organism evidence="1 2">
    <name type="scientific">Saltatorellus ferox</name>
    <dbReference type="NCBI Taxonomy" id="2528018"/>
    <lineage>
        <taxon>Bacteria</taxon>
        <taxon>Pseudomonadati</taxon>
        <taxon>Planctomycetota</taxon>
        <taxon>Planctomycetia</taxon>
        <taxon>Planctomycetia incertae sedis</taxon>
        <taxon>Saltatorellus</taxon>
    </lineage>
</organism>
<dbReference type="InterPro" id="IPR035958">
    <property type="entry name" value="SecB-like_sf"/>
</dbReference>
<dbReference type="Proteomes" id="UP000320390">
    <property type="component" value="Chromosome"/>
</dbReference>
<dbReference type="OrthoDB" id="289931at2"/>
<gene>
    <name evidence="1" type="ORF">Poly30_11120</name>
</gene>